<dbReference type="GO" id="GO:0016787">
    <property type="term" value="F:hydrolase activity"/>
    <property type="evidence" value="ECO:0007669"/>
    <property type="project" value="TreeGrafter"/>
</dbReference>
<evidence type="ECO:0000256" key="2">
    <source>
        <dbReference type="ARBA" id="ARBA00022553"/>
    </source>
</evidence>
<accession>A1WN16</accession>
<dbReference type="EMBL" id="CP000542">
    <property type="protein sequence ID" value="ABM59023.1"/>
    <property type="molecule type" value="Genomic_DNA"/>
</dbReference>
<dbReference type="HOGENOM" id="CLU_042248_0_0_4"/>
<dbReference type="PANTHER" id="PTHR10426:SF88">
    <property type="entry name" value="ADIPOCYTE PLASMA MEMBRANE-ASSOCIATED PROTEIN HEMOMUCIN-RELATED"/>
    <property type="match status" value="1"/>
</dbReference>
<dbReference type="PANTHER" id="PTHR10426">
    <property type="entry name" value="STRICTOSIDINE SYNTHASE-RELATED"/>
    <property type="match status" value="1"/>
</dbReference>
<keyword evidence="3" id="KW-0325">Glycoprotein</keyword>
<evidence type="ECO:0000313" key="5">
    <source>
        <dbReference type="EMBL" id="ABM59023.1"/>
    </source>
</evidence>
<dbReference type="KEGG" id="vei:Veis_3293"/>
<name>A1WN16_VEREI</name>
<dbReference type="GeneID" id="76461740"/>
<evidence type="ECO:0000256" key="1">
    <source>
        <dbReference type="ARBA" id="ARBA00009191"/>
    </source>
</evidence>
<dbReference type="Gene3D" id="2.120.10.30">
    <property type="entry name" value="TolB, C-terminal domain"/>
    <property type="match status" value="1"/>
</dbReference>
<dbReference type="RefSeq" id="WP_011811015.1">
    <property type="nucleotide sequence ID" value="NC_008786.1"/>
</dbReference>
<comment type="similarity">
    <text evidence="1">Belongs to the strictosidine synthase family.</text>
</comment>
<sequence length="367" mass="39326">MKSGAFRDFIDHLLGRGRSAVTVPPLDGAFKPNNRLEEAAIGLPAAAPDNLVQCAGRVLYSSGTRVRQIDFGGAGSAHVEQEMGGTILALAASPSGRLVVATDTDGLSIQEHWDGPRRLMASGQAPSSPEWRNVTALAFADDRTLLVCIGSTRHRGNDWPRDLLTGGRSGAVWRLDMASGAATLIADGLAYPNGIALARDGSLIVSESWEKRLIQLTPEGRMQAQPLEDLPGYPGRLSPSGRGGYWLCIFAPRNQLIEFVLREPVYRRAMMQEVDPELWIAPALSSGKSVLEPMQGGALKQMGILKPWAPTRSYGLIVELGDCLVPIQSLHSRTGGRRHGVTSALEHDGSLWVTAKGGDELLGLALT</sequence>
<dbReference type="STRING" id="391735.Veis_3293"/>
<dbReference type="SUPFAM" id="SSF63829">
    <property type="entry name" value="Calcium-dependent phosphotriesterase"/>
    <property type="match status" value="1"/>
</dbReference>
<evidence type="ECO:0000313" key="6">
    <source>
        <dbReference type="Proteomes" id="UP000000374"/>
    </source>
</evidence>
<dbReference type="InterPro" id="IPR011042">
    <property type="entry name" value="6-blade_b-propeller_TolB-like"/>
</dbReference>
<proteinExistence type="inferred from homology"/>
<dbReference type="Proteomes" id="UP000000374">
    <property type="component" value="Chromosome"/>
</dbReference>
<keyword evidence="2" id="KW-0597">Phosphoprotein</keyword>
<gene>
    <name evidence="5" type="ordered locus">Veis_3293</name>
</gene>
<evidence type="ECO:0000256" key="3">
    <source>
        <dbReference type="ARBA" id="ARBA00023180"/>
    </source>
</evidence>
<reference evidence="6" key="1">
    <citation type="submission" date="2006-12" db="EMBL/GenBank/DDBJ databases">
        <title>Complete sequence of chromosome 1 of Verminephrobacter eiseniae EF01-2.</title>
        <authorList>
            <person name="Copeland A."/>
            <person name="Lucas S."/>
            <person name="Lapidus A."/>
            <person name="Barry K."/>
            <person name="Detter J.C."/>
            <person name="Glavina del Rio T."/>
            <person name="Dalin E."/>
            <person name="Tice H."/>
            <person name="Pitluck S."/>
            <person name="Chertkov O."/>
            <person name="Brettin T."/>
            <person name="Bruce D."/>
            <person name="Han C."/>
            <person name="Tapia R."/>
            <person name="Gilna P."/>
            <person name="Schmutz J."/>
            <person name="Larimer F."/>
            <person name="Land M."/>
            <person name="Hauser L."/>
            <person name="Kyrpides N."/>
            <person name="Kim E."/>
            <person name="Stahl D."/>
            <person name="Richardson P."/>
        </authorList>
    </citation>
    <scope>NUCLEOTIDE SEQUENCE [LARGE SCALE GENOMIC DNA]</scope>
    <source>
        <strain evidence="6">EF01-2</strain>
    </source>
</reference>
<organism evidence="5 6">
    <name type="scientific">Verminephrobacter eiseniae (strain EF01-2)</name>
    <dbReference type="NCBI Taxonomy" id="391735"/>
    <lineage>
        <taxon>Bacteria</taxon>
        <taxon>Pseudomonadati</taxon>
        <taxon>Pseudomonadota</taxon>
        <taxon>Betaproteobacteria</taxon>
        <taxon>Burkholderiales</taxon>
        <taxon>Comamonadaceae</taxon>
        <taxon>Verminephrobacter</taxon>
    </lineage>
</organism>
<dbReference type="InterPro" id="IPR018119">
    <property type="entry name" value="Strictosidine_synth_cons-reg"/>
</dbReference>
<dbReference type="OrthoDB" id="8872498at2"/>
<protein>
    <submittedName>
        <fullName evidence="5">Strictosidine synthase</fullName>
    </submittedName>
</protein>
<keyword evidence="6" id="KW-1185">Reference proteome</keyword>
<dbReference type="Pfam" id="PF03088">
    <property type="entry name" value="Str_synth"/>
    <property type="match status" value="1"/>
</dbReference>
<feature type="domain" description="Strictosidine synthase conserved region" evidence="4">
    <location>
        <begin position="150"/>
        <end position="212"/>
    </location>
</feature>
<dbReference type="eggNOG" id="COG3386">
    <property type="taxonomic scope" value="Bacteria"/>
</dbReference>
<evidence type="ECO:0000259" key="4">
    <source>
        <dbReference type="Pfam" id="PF03088"/>
    </source>
</evidence>
<dbReference type="AlphaFoldDB" id="A1WN16"/>